<reference evidence="2 3" key="1">
    <citation type="journal article" date="2013" name="Genome Announc.">
        <title>Complete Genome Sequence of the Porcine Strain Brachyspira pilosicoli P43/6/78(T.).</title>
        <authorList>
            <person name="Lin C."/>
            <person name="den Bakker H.C."/>
            <person name="Suzuki H."/>
            <person name="Lefebure T."/>
            <person name="Ponnala L."/>
            <person name="Sun Q."/>
            <person name="Stanhope M.J."/>
            <person name="Wiedmann M."/>
            <person name="Duhamel G.E."/>
        </authorList>
    </citation>
    <scope>NUCLEOTIDE SEQUENCE [LARGE SCALE GENOMIC DNA]</scope>
    <source>
        <strain evidence="2 3">P43/6/78</strain>
    </source>
</reference>
<dbReference type="RefSeq" id="WP_015274130.1">
    <property type="nucleotide sequence ID" value="NC_019908.1"/>
</dbReference>
<keyword evidence="3" id="KW-1185">Reference proteome</keyword>
<dbReference type="AlphaFoldDB" id="A0A3B6VXC7"/>
<dbReference type="Proteomes" id="UP000010793">
    <property type="component" value="Chromosome"/>
</dbReference>
<evidence type="ECO:0000256" key="1">
    <source>
        <dbReference type="SAM" id="Phobius"/>
    </source>
</evidence>
<name>A0A3B6VXC7_BRAPL</name>
<dbReference type="KEGG" id="bpip:BPP43_03285"/>
<proteinExistence type="predicted"/>
<dbReference type="EMBL" id="CP002873">
    <property type="protein sequence ID" value="AGA65957.1"/>
    <property type="molecule type" value="Genomic_DNA"/>
</dbReference>
<keyword evidence="1" id="KW-0472">Membrane</keyword>
<feature type="transmembrane region" description="Helical" evidence="1">
    <location>
        <begin position="115"/>
        <end position="133"/>
    </location>
</feature>
<sequence>MNKKIIKYKIILLIMASLFLFCFIVMNYINISNIIKYKKGDIIKVQANIEESNYYEYGLIKRKYPYLVYSFIYDDKKITISNMLSDNTFTNKKLITIYYDKINNREVMLPSIKNFILSFMFFVLSIIIIVYAINLKRIYT</sequence>
<feature type="transmembrane region" description="Helical" evidence="1">
    <location>
        <begin position="6"/>
        <end position="29"/>
    </location>
</feature>
<evidence type="ECO:0000313" key="2">
    <source>
        <dbReference type="EMBL" id="AGA65957.1"/>
    </source>
</evidence>
<gene>
    <name evidence="2" type="ORF">BPP43_03285</name>
</gene>
<evidence type="ECO:0008006" key="4">
    <source>
        <dbReference type="Google" id="ProtNLM"/>
    </source>
</evidence>
<protein>
    <recommendedName>
        <fullName evidence="4">DUF3592 domain-containing protein</fullName>
    </recommendedName>
</protein>
<evidence type="ECO:0000313" key="3">
    <source>
        <dbReference type="Proteomes" id="UP000010793"/>
    </source>
</evidence>
<accession>A0A3B6VXC7</accession>
<keyword evidence="1" id="KW-1133">Transmembrane helix</keyword>
<keyword evidence="1" id="KW-0812">Transmembrane</keyword>
<organism evidence="2 3">
    <name type="scientific">Brachyspira pilosicoli P43/6/78</name>
    <dbReference type="NCBI Taxonomy" id="1042417"/>
    <lineage>
        <taxon>Bacteria</taxon>
        <taxon>Pseudomonadati</taxon>
        <taxon>Spirochaetota</taxon>
        <taxon>Spirochaetia</taxon>
        <taxon>Brachyspirales</taxon>
        <taxon>Brachyspiraceae</taxon>
        <taxon>Brachyspira</taxon>
    </lineage>
</organism>